<comment type="caution">
    <text evidence="2">The sequence shown here is derived from an EMBL/GenBank/DDBJ whole genome shotgun (WGS) entry which is preliminary data.</text>
</comment>
<keyword evidence="3" id="KW-1185">Reference proteome</keyword>
<accession>A0ABP6RPY0</accession>
<dbReference type="Proteomes" id="UP001500483">
    <property type="component" value="Unassembled WGS sequence"/>
</dbReference>
<protein>
    <recommendedName>
        <fullName evidence="4">Oxidoreductase molybdopterin-binding domain-containing protein</fullName>
    </recommendedName>
</protein>
<evidence type="ECO:0008006" key="4">
    <source>
        <dbReference type="Google" id="ProtNLM"/>
    </source>
</evidence>
<dbReference type="Gene3D" id="3.90.420.10">
    <property type="entry name" value="Oxidoreductase, molybdopterin-binding domain"/>
    <property type="match status" value="1"/>
</dbReference>
<reference evidence="3" key="1">
    <citation type="journal article" date="2019" name="Int. J. Syst. Evol. Microbiol.">
        <title>The Global Catalogue of Microorganisms (GCM) 10K type strain sequencing project: providing services to taxonomists for standard genome sequencing and annotation.</title>
        <authorList>
            <consortium name="The Broad Institute Genomics Platform"/>
            <consortium name="The Broad Institute Genome Sequencing Center for Infectious Disease"/>
            <person name="Wu L."/>
            <person name="Ma J."/>
        </authorList>
    </citation>
    <scope>NUCLEOTIDE SEQUENCE [LARGE SCALE GENOMIC DNA]</scope>
    <source>
        <strain evidence="3">JCM 9687</strain>
    </source>
</reference>
<evidence type="ECO:0000313" key="2">
    <source>
        <dbReference type="EMBL" id="GAA3357479.1"/>
    </source>
</evidence>
<proteinExistence type="predicted"/>
<gene>
    <name evidence="2" type="ORF">GCM10020366_25690</name>
</gene>
<name>A0ABP6RPY0_9PSEU</name>
<dbReference type="SUPFAM" id="SSF56524">
    <property type="entry name" value="Oxidoreductase molybdopterin-binding domain"/>
    <property type="match status" value="1"/>
</dbReference>
<evidence type="ECO:0000313" key="3">
    <source>
        <dbReference type="Proteomes" id="UP001500483"/>
    </source>
</evidence>
<sequence>MLSGGTATSDAETAAVAALHDDGRRGRRSVLRDPAVLRCPLPRRAGAGGPLARLPRNPVIRVFGPAPAVSQAGSLRFRGSPARPFGRCGGDRTRPNVKRMEPPAHARPRIPEQRAAPAPGQLLITGDVVDDLVLDTAELDARATVRRQVHYRTRRCDQVHLVRGVPLHEVLVEAAPRLDDRHKMELLNVVVLATSEDGFQVVLSLAEVDPEFGACSALLATRYNGRTLTRPTLVMPCDGRASRYVRQVCRLRLLNIAPAEDLVTAP</sequence>
<dbReference type="InterPro" id="IPR036374">
    <property type="entry name" value="OxRdtase_Mopterin-bd_sf"/>
</dbReference>
<dbReference type="EMBL" id="BAAAYK010000038">
    <property type="protein sequence ID" value="GAA3357479.1"/>
    <property type="molecule type" value="Genomic_DNA"/>
</dbReference>
<organism evidence="2 3">
    <name type="scientific">Saccharopolyspora gregorii</name>
    <dbReference type="NCBI Taxonomy" id="33914"/>
    <lineage>
        <taxon>Bacteria</taxon>
        <taxon>Bacillati</taxon>
        <taxon>Actinomycetota</taxon>
        <taxon>Actinomycetes</taxon>
        <taxon>Pseudonocardiales</taxon>
        <taxon>Pseudonocardiaceae</taxon>
        <taxon>Saccharopolyspora</taxon>
    </lineage>
</organism>
<evidence type="ECO:0000256" key="1">
    <source>
        <dbReference type="SAM" id="MobiDB-lite"/>
    </source>
</evidence>
<feature type="region of interest" description="Disordered" evidence="1">
    <location>
        <begin position="80"/>
        <end position="114"/>
    </location>
</feature>
<feature type="compositionally biased region" description="Basic and acidic residues" evidence="1">
    <location>
        <begin position="89"/>
        <end position="112"/>
    </location>
</feature>